<dbReference type="EMBL" id="JBBCAQ010000008">
    <property type="protein sequence ID" value="KAK7602436.1"/>
    <property type="molecule type" value="Genomic_DNA"/>
</dbReference>
<sequence length="100" mass="11530">MTPFEILRWTSPRTNILRTTDLCQTMPPGPLSLISATNDLSSLMKYPLPPPLFCYNQWLSHKLQVMVKAYLKQPGSTSHFGMKFKQMFNSDSHIRLTDLK</sequence>
<organism evidence="1 2">
    <name type="scientific">Parthenolecanium corni</name>
    <dbReference type="NCBI Taxonomy" id="536013"/>
    <lineage>
        <taxon>Eukaryota</taxon>
        <taxon>Metazoa</taxon>
        <taxon>Ecdysozoa</taxon>
        <taxon>Arthropoda</taxon>
        <taxon>Hexapoda</taxon>
        <taxon>Insecta</taxon>
        <taxon>Pterygota</taxon>
        <taxon>Neoptera</taxon>
        <taxon>Paraneoptera</taxon>
        <taxon>Hemiptera</taxon>
        <taxon>Sternorrhyncha</taxon>
        <taxon>Coccoidea</taxon>
        <taxon>Coccidae</taxon>
        <taxon>Parthenolecanium</taxon>
    </lineage>
</organism>
<gene>
    <name evidence="1" type="ORF">V9T40_008025</name>
</gene>
<evidence type="ECO:0000313" key="2">
    <source>
        <dbReference type="Proteomes" id="UP001367676"/>
    </source>
</evidence>
<keyword evidence="2" id="KW-1185">Reference proteome</keyword>
<name>A0AAN9Y7Y5_9HEMI</name>
<accession>A0AAN9Y7Y5</accession>
<reference evidence="1 2" key="1">
    <citation type="submission" date="2024-03" db="EMBL/GenBank/DDBJ databases">
        <title>Adaptation during the transition from Ophiocordyceps entomopathogen to insect associate is accompanied by gene loss and intensified selection.</title>
        <authorList>
            <person name="Ward C.M."/>
            <person name="Onetto C.A."/>
            <person name="Borneman A.R."/>
        </authorList>
    </citation>
    <scope>NUCLEOTIDE SEQUENCE [LARGE SCALE GENOMIC DNA]</scope>
    <source>
        <strain evidence="1">AWRI1</strain>
        <tissue evidence="1">Single Adult Female</tissue>
    </source>
</reference>
<evidence type="ECO:0000313" key="1">
    <source>
        <dbReference type="EMBL" id="KAK7602436.1"/>
    </source>
</evidence>
<dbReference type="AlphaFoldDB" id="A0AAN9Y7Y5"/>
<proteinExistence type="predicted"/>
<dbReference type="Proteomes" id="UP001367676">
    <property type="component" value="Unassembled WGS sequence"/>
</dbReference>
<protein>
    <submittedName>
        <fullName evidence="1">Uncharacterized protein</fullName>
    </submittedName>
</protein>
<comment type="caution">
    <text evidence="1">The sequence shown here is derived from an EMBL/GenBank/DDBJ whole genome shotgun (WGS) entry which is preliminary data.</text>
</comment>